<dbReference type="RefSeq" id="XP_028853873.1">
    <property type="nucleotide sequence ID" value="XM_028998040.1"/>
</dbReference>
<dbReference type="Pfam" id="PF22975">
    <property type="entry name" value="EPS8_2nd"/>
    <property type="match status" value="1"/>
</dbReference>
<dbReference type="GeneID" id="114800543"/>
<evidence type="ECO:0000313" key="10">
    <source>
        <dbReference type="Proteomes" id="UP000694580"/>
    </source>
</evidence>
<dbReference type="GO" id="GO:0032587">
    <property type="term" value="C:ruffle membrane"/>
    <property type="evidence" value="ECO:0007669"/>
    <property type="project" value="TreeGrafter"/>
</dbReference>
<dbReference type="InterPro" id="IPR011993">
    <property type="entry name" value="PH-like_dom_sf"/>
</dbReference>
<organism evidence="9 10">
    <name type="scientific">Denticeps clupeoides</name>
    <name type="common">denticle herring</name>
    <dbReference type="NCBI Taxonomy" id="299321"/>
    <lineage>
        <taxon>Eukaryota</taxon>
        <taxon>Metazoa</taxon>
        <taxon>Chordata</taxon>
        <taxon>Craniata</taxon>
        <taxon>Vertebrata</taxon>
        <taxon>Euteleostomi</taxon>
        <taxon>Actinopterygii</taxon>
        <taxon>Neopterygii</taxon>
        <taxon>Teleostei</taxon>
        <taxon>Clupei</taxon>
        <taxon>Clupeiformes</taxon>
        <taxon>Denticipitoidei</taxon>
        <taxon>Denticipitidae</taxon>
        <taxon>Denticeps</taxon>
    </lineage>
</organism>
<evidence type="ECO:0000256" key="1">
    <source>
        <dbReference type="ARBA" id="ARBA00004496"/>
    </source>
</evidence>
<reference evidence="9" key="3">
    <citation type="submission" date="2025-09" db="UniProtKB">
        <authorList>
            <consortium name="Ensembl"/>
        </authorList>
    </citation>
    <scope>IDENTIFICATION</scope>
</reference>
<dbReference type="PANTHER" id="PTHR12287:SF22">
    <property type="entry name" value="EPIDERMAL GROWTH FACTOR RECEPTOR KINASE SUBSTRATE 8-LIKE PROTEIN 3"/>
    <property type="match status" value="1"/>
</dbReference>
<evidence type="ECO:0000256" key="4">
    <source>
        <dbReference type="ARBA" id="ARBA00022490"/>
    </source>
</evidence>
<dbReference type="GO" id="GO:0007266">
    <property type="term" value="P:Rho protein signal transduction"/>
    <property type="evidence" value="ECO:0007669"/>
    <property type="project" value="TreeGrafter"/>
</dbReference>
<feature type="region of interest" description="Disordered" evidence="7">
    <location>
        <begin position="412"/>
        <end position="481"/>
    </location>
</feature>
<comment type="subcellular location">
    <subcellularLocation>
        <location evidence="1">Cytoplasm</location>
    </subcellularLocation>
</comment>
<evidence type="ECO:0000256" key="6">
    <source>
        <dbReference type="PROSITE-ProRule" id="PRU00192"/>
    </source>
</evidence>
<dbReference type="InterPro" id="IPR036028">
    <property type="entry name" value="SH3-like_dom_sf"/>
</dbReference>
<feature type="domain" description="SH3" evidence="8">
    <location>
        <begin position="484"/>
        <end position="543"/>
    </location>
</feature>
<keyword evidence="3 6" id="KW-0728">SH3 domain</keyword>
<dbReference type="Pfam" id="PF00018">
    <property type="entry name" value="SH3_1"/>
    <property type="match status" value="1"/>
</dbReference>
<dbReference type="Pfam" id="PF18016">
    <property type="entry name" value="SAM_3"/>
    <property type="match status" value="1"/>
</dbReference>
<dbReference type="GO" id="GO:0031982">
    <property type="term" value="C:vesicle"/>
    <property type="evidence" value="ECO:0007669"/>
    <property type="project" value="TreeGrafter"/>
</dbReference>
<dbReference type="GO" id="GO:1900029">
    <property type="term" value="P:positive regulation of ruffle assembly"/>
    <property type="evidence" value="ECO:0007669"/>
    <property type="project" value="TreeGrafter"/>
</dbReference>
<dbReference type="Gene3D" id="2.30.30.40">
    <property type="entry name" value="SH3 Domains"/>
    <property type="match status" value="1"/>
</dbReference>
<dbReference type="InterPro" id="IPR013761">
    <property type="entry name" value="SAM/pointed_sf"/>
</dbReference>
<accession>A0AAY4C9B6</accession>
<feature type="compositionally biased region" description="Polar residues" evidence="7">
    <location>
        <begin position="437"/>
        <end position="459"/>
    </location>
</feature>
<dbReference type="InterPro" id="IPR039801">
    <property type="entry name" value="EPS8-like"/>
</dbReference>
<evidence type="ECO:0000256" key="3">
    <source>
        <dbReference type="ARBA" id="ARBA00022443"/>
    </source>
</evidence>
<dbReference type="RefSeq" id="XP_028853872.1">
    <property type="nucleotide sequence ID" value="XM_028998039.1"/>
</dbReference>
<dbReference type="Ensembl" id="ENSDCDT00010036941.1">
    <property type="protein sequence ID" value="ENSDCDP00010029780.1"/>
    <property type="gene ID" value="ENSDCDG00010019055.1"/>
</dbReference>
<dbReference type="InterPro" id="IPR001452">
    <property type="entry name" value="SH3_domain"/>
</dbReference>
<dbReference type="GO" id="GO:0035023">
    <property type="term" value="P:regulation of Rho protein signal transduction"/>
    <property type="evidence" value="ECO:0007669"/>
    <property type="project" value="TreeGrafter"/>
</dbReference>
<dbReference type="GO" id="GO:0003779">
    <property type="term" value="F:actin binding"/>
    <property type="evidence" value="ECO:0007669"/>
    <property type="project" value="TreeGrafter"/>
</dbReference>
<reference evidence="9" key="2">
    <citation type="submission" date="2025-08" db="UniProtKB">
        <authorList>
            <consortium name="Ensembl"/>
        </authorList>
    </citation>
    <scope>IDENTIFICATION</scope>
</reference>
<dbReference type="InterPro" id="IPR033928">
    <property type="entry name" value="EPS8_PTB"/>
</dbReference>
<dbReference type="SUPFAM" id="SSF50729">
    <property type="entry name" value="PH domain-like"/>
    <property type="match status" value="1"/>
</dbReference>
<dbReference type="PANTHER" id="PTHR12287">
    <property type="entry name" value="EPIDERMAL GROWTH FACTOR RECEPTOR KINASE SUBSTRATE EPS8-RELATED PROTEIN"/>
    <property type="match status" value="1"/>
</dbReference>
<sequence>MFRSNGPFGFDHSSSTNSSIRSNGFSIGDVSSQASNLSRPSARSIYMQRKEYAENINKQMGCFQYRVEHLFTCDVEDQEASVDDCIERLKLLDAMGRVWGQDMVLQVQDGSLVLTDIETKEELEALPASGITETRAVLDSCVYDSLLTVTVSKERKRMNSVFIFQCEDIGADYLKRDLDRVLGQVTRGRGHVSKTSAAPQGREPQVERWIPPVQPPVDWGDPDYDDNPSLPPPSPVMGRSFRPSEPPALPPHVEEEPVRQALLPQHPYTERDRNVDILNHVLGDVEAFMAKVAAVAPKEDKKKKMKKKKKKVINGVPPLREFETCMQKVKFGFNLLAELNGQISDPSAPDLVHVLFSTLIYLDPFCPDLLPPSIVAPLLTPECIRFLSEEATAEEDEFWQALGDAWNIPSTKWPEDDEDVPTYTPVFDNGWQPPEVTATQPIRRQNSQPVGWQDSQPISRQDRQQTRPAQAPWDFPATKSSEELPPSYMRVLYDFAARNHRELSISKGEVVQLLDMSKQWWKVRNSEGEEGYVPNNVLESMDKEDQQEVPIPSLTKKSKPAEVKAWLDYKGFSKITVRCLGVLSGASLLGMTRDELKIICPEEGGRVFFQLQNIKSAIALASEVRPMV</sequence>
<dbReference type="CDD" id="cd01210">
    <property type="entry name" value="PTB_EPS8"/>
    <property type="match status" value="1"/>
</dbReference>
<proteinExistence type="inferred from homology"/>
<protein>
    <recommendedName>
        <fullName evidence="8">SH3 domain-containing protein</fullName>
    </recommendedName>
</protein>
<keyword evidence="4" id="KW-0963">Cytoplasm</keyword>
<dbReference type="Gene3D" id="1.10.150.50">
    <property type="entry name" value="Transcription Factor, Ets-1"/>
    <property type="match status" value="1"/>
</dbReference>
<dbReference type="CDD" id="cd11764">
    <property type="entry name" value="SH3_Eps8"/>
    <property type="match status" value="1"/>
</dbReference>
<dbReference type="InterPro" id="IPR035462">
    <property type="entry name" value="Eps8_SH3"/>
</dbReference>
<keyword evidence="10" id="KW-1185">Reference proteome</keyword>
<evidence type="ECO:0000256" key="2">
    <source>
        <dbReference type="ARBA" id="ARBA00006197"/>
    </source>
</evidence>
<gene>
    <name evidence="9" type="primary">eps8l3a</name>
</gene>
<dbReference type="InterPro" id="IPR041418">
    <property type="entry name" value="SAM_3"/>
</dbReference>
<evidence type="ECO:0000313" key="9">
    <source>
        <dbReference type="Ensembl" id="ENSDCDP00010029780.1"/>
    </source>
</evidence>
<dbReference type="InterPro" id="IPR055093">
    <property type="entry name" value="EPS8_2nd"/>
</dbReference>
<evidence type="ECO:0000259" key="8">
    <source>
        <dbReference type="PROSITE" id="PS50002"/>
    </source>
</evidence>
<dbReference type="Proteomes" id="UP000694580">
    <property type="component" value="Chromosome 12"/>
</dbReference>
<name>A0AAY4C9B6_9TELE</name>
<dbReference type="AlphaFoldDB" id="A0AAY4C9B6"/>
<keyword evidence="5" id="KW-0597">Phosphoprotein</keyword>
<dbReference type="Gene3D" id="2.30.29.30">
    <property type="entry name" value="Pleckstrin-homology domain (PH domain)/Phosphotyrosine-binding domain (PTB)"/>
    <property type="match status" value="1"/>
</dbReference>
<dbReference type="Pfam" id="PF08416">
    <property type="entry name" value="PTB"/>
    <property type="match status" value="1"/>
</dbReference>
<dbReference type="InterPro" id="IPR013625">
    <property type="entry name" value="PTB"/>
</dbReference>
<dbReference type="PROSITE" id="PS50002">
    <property type="entry name" value="SH3"/>
    <property type="match status" value="1"/>
</dbReference>
<feature type="region of interest" description="Disordered" evidence="7">
    <location>
        <begin position="188"/>
        <end position="254"/>
    </location>
</feature>
<evidence type="ECO:0000256" key="7">
    <source>
        <dbReference type="SAM" id="MobiDB-lite"/>
    </source>
</evidence>
<dbReference type="SMART" id="SM00326">
    <property type="entry name" value="SH3"/>
    <property type="match status" value="1"/>
</dbReference>
<dbReference type="GeneTree" id="ENSGT00940000158169"/>
<comment type="similarity">
    <text evidence="2">Belongs to the EPS8 family.</text>
</comment>
<dbReference type="GO" id="GO:0005737">
    <property type="term" value="C:cytoplasm"/>
    <property type="evidence" value="ECO:0007669"/>
    <property type="project" value="UniProtKB-SubCell"/>
</dbReference>
<reference evidence="9 10" key="1">
    <citation type="submission" date="2020-06" db="EMBL/GenBank/DDBJ databases">
        <authorList>
            <consortium name="Wellcome Sanger Institute Data Sharing"/>
        </authorList>
    </citation>
    <scope>NUCLEOTIDE SEQUENCE [LARGE SCALE GENOMIC DNA]</scope>
</reference>
<evidence type="ECO:0000256" key="5">
    <source>
        <dbReference type="ARBA" id="ARBA00022553"/>
    </source>
</evidence>
<dbReference type="SUPFAM" id="SSF50044">
    <property type="entry name" value="SH3-domain"/>
    <property type="match status" value="1"/>
</dbReference>
<dbReference type="CDD" id="cd09540">
    <property type="entry name" value="SAM_EPS8-like"/>
    <property type="match status" value="1"/>
</dbReference>